<dbReference type="GO" id="GO:0016787">
    <property type="term" value="F:hydrolase activity"/>
    <property type="evidence" value="ECO:0007669"/>
    <property type="project" value="UniProtKB-KW"/>
</dbReference>
<dbReference type="PANTHER" id="PTHR21240">
    <property type="entry name" value="2-AMINO-3-CARBOXYLMUCONATE-6-SEMIALDEHYDE DECARBOXYLASE"/>
    <property type="match status" value="1"/>
</dbReference>
<gene>
    <name evidence="3" type="ORF">DN051_13585</name>
</gene>
<organism evidence="3 4">
    <name type="scientific">Streptomyces cadmiisoli</name>
    <dbReference type="NCBI Taxonomy" id="2184053"/>
    <lineage>
        <taxon>Bacteria</taxon>
        <taxon>Bacillati</taxon>
        <taxon>Actinomycetota</taxon>
        <taxon>Actinomycetes</taxon>
        <taxon>Kitasatosporales</taxon>
        <taxon>Streptomycetaceae</taxon>
        <taxon>Streptomyces</taxon>
        <taxon>Streptomyces aurantiacus group</taxon>
    </lineage>
</organism>
<keyword evidence="1" id="KW-0456">Lyase</keyword>
<reference evidence="3 4" key="1">
    <citation type="journal article" date="2019" name="Int. J. Syst. Evol. Microbiol.">
        <title>Streptomyces cadmiisoli sp. nov., a novel actinomycete isolated from cadmium-contaminated soil.</title>
        <authorList>
            <person name="Li K."/>
            <person name="Tang X."/>
            <person name="Zhao J."/>
            <person name="Guo Y."/>
            <person name="Tang Y."/>
            <person name="Gao J."/>
        </authorList>
    </citation>
    <scope>NUCLEOTIDE SEQUENCE [LARGE SCALE GENOMIC DNA]</scope>
    <source>
        <strain evidence="3 4">ZFG47</strain>
    </source>
</reference>
<proteinExistence type="predicted"/>
<feature type="domain" description="Amidohydrolase-related" evidence="2">
    <location>
        <begin position="17"/>
        <end position="325"/>
    </location>
</feature>
<sequence length="332" mass="35877">MPESTAAPASKPWSRAIDVHHHILPDFYLGELENLGVATILPGIERPTWNARKSLDMMDRHGIRGAVVSVWPGVPATLEAKPAAEFARRVNEYLAELAAAHPGRFGAFATLPFPHMDLVLQEFEYAADTLGLDGVGLVSNYAGLYVGDRAMDPLFAAAARRRSPLFVHPTLPPATDQPGLGLPASLYEFPFETVRVASQLLYNQTLERFPELPVILPHGGGGVPFYAGRLACGGLISPPLAERLPADPVGSLRRLYVDIAMTGDPHALAALRSFAPATRILVGSDFPLMPESYTLDTGHQVVRYGGFGAEDRARLDHGNAEALFPRFTGKDV</sequence>
<dbReference type="SUPFAM" id="SSF51556">
    <property type="entry name" value="Metallo-dependent hydrolases"/>
    <property type="match status" value="1"/>
</dbReference>
<dbReference type="RefSeq" id="WP_112438786.1">
    <property type="nucleotide sequence ID" value="NZ_CP030073.1"/>
</dbReference>
<dbReference type="AlphaFoldDB" id="A0A2Z4IXQ7"/>
<dbReference type="Gene3D" id="3.20.20.140">
    <property type="entry name" value="Metal-dependent hydrolases"/>
    <property type="match status" value="1"/>
</dbReference>
<dbReference type="Pfam" id="PF04909">
    <property type="entry name" value="Amidohydro_2"/>
    <property type="match status" value="1"/>
</dbReference>
<dbReference type="KEGG" id="scad:DN051_13585"/>
<dbReference type="GO" id="GO:0016831">
    <property type="term" value="F:carboxy-lyase activity"/>
    <property type="evidence" value="ECO:0007669"/>
    <property type="project" value="InterPro"/>
</dbReference>
<dbReference type="InterPro" id="IPR006680">
    <property type="entry name" value="Amidohydro-rel"/>
</dbReference>
<dbReference type="Proteomes" id="UP000249616">
    <property type="component" value="Chromosome"/>
</dbReference>
<accession>A0A2Z4IXQ7</accession>
<dbReference type="PANTHER" id="PTHR21240:SF28">
    <property type="entry name" value="ISO-OROTATE DECARBOXYLASE (EUROFUNG)"/>
    <property type="match status" value="1"/>
</dbReference>
<dbReference type="InterPro" id="IPR032466">
    <property type="entry name" value="Metal_Hydrolase"/>
</dbReference>
<protein>
    <submittedName>
        <fullName evidence="3">Amidohydrolase</fullName>
    </submittedName>
</protein>
<name>A0A2Z4IXQ7_9ACTN</name>
<keyword evidence="4" id="KW-1185">Reference proteome</keyword>
<dbReference type="GO" id="GO:0005737">
    <property type="term" value="C:cytoplasm"/>
    <property type="evidence" value="ECO:0007669"/>
    <property type="project" value="TreeGrafter"/>
</dbReference>
<keyword evidence="3" id="KW-0378">Hydrolase</keyword>
<evidence type="ECO:0000256" key="1">
    <source>
        <dbReference type="ARBA" id="ARBA00023239"/>
    </source>
</evidence>
<evidence type="ECO:0000313" key="3">
    <source>
        <dbReference type="EMBL" id="AWW37559.1"/>
    </source>
</evidence>
<evidence type="ECO:0000259" key="2">
    <source>
        <dbReference type="Pfam" id="PF04909"/>
    </source>
</evidence>
<dbReference type="GO" id="GO:0019748">
    <property type="term" value="P:secondary metabolic process"/>
    <property type="evidence" value="ECO:0007669"/>
    <property type="project" value="TreeGrafter"/>
</dbReference>
<dbReference type="EMBL" id="CP030073">
    <property type="protein sequence ID" value="AWW37559.1"/>
    <property type="molecule type" value="Genomic_DNA"/>
</dbReference>
<evidence type="ECO:0000313" key="4">
    <source>
        <dbReference type="Proteomes" id="UP000249616"/>
    </source>
</evidence>
<dbReference type="InterPro" id="IPR032465">
    <property type="entry name" value="ACMSD"/>
</dbReference>